<evidence type="ECO:0000256" key="2">
    <source>
        <dbReference type="SAM" id="SignalP"/>
    </source>
</evidence>
<dbReference type="InterPro" id="IPR007110">
    <property type="entry name" value="Ig-like_dom"/>
</dbReference>
<proteinExistence type="predicted"/>
<dbReference type="InterPro" id="IPR013106">
    <property type="entry name" value="Ig_V-set"/>
</dbReference>
<name>A0A8D0HM48_SPHPU</name>
<feature type="domain" description="Ig-like" evidence="3">
    <location>
        <begin position="143"/>
        <end position="227"/>
    </location>
</feature>
<dbReference type="AlphaFoldDB" id="A0A8D0HM48"/>
<dbReference type="GO" id="GO:0001851">
    <property type="term" value="F:complement component C3b binding"/>
    <property type="evidence" value="ECO:0007669"/>
    <property type="project" value="TreeGrafter"/>
</dbReference>
<dbReference type="GO" id="GO:0045957">
    <property type="term" value="P:negative regulation of complement activation, alternative pathway"/>
    <property type="evidence" value="ECO:0007669"/>
    <property type="project" value="TreeGrafter"/>
</dbReference>
<dbReference type="InterPro" id="IPR003598">
    <property type="entry name" value="Ig_sub2"/>
</dbReference>
<dbReference type="GeneTree" id="ENSGT00390000001432"/>
<keyword evidence="2" id="KW-0732">Signal</keyword>
<evidence type="ECO:0000256" key="1">
    <source>
        <dbReference type="SAM" id="Phobius"/>
    </source>
</evidence>
<dbReference type="Ensembl" id="ENSSPUT00000024395.1">
    <property type="protein sequence ID" value="ENSSPUP00000022883.1"/>
    <property type="gene ID" value="ENSSPUG00000017562.1"/>
</dbReference>
<dbReference type="SMART" id="SM00408">
    <property type="entry name" value="IGc2"/>
    <property type="match status" value="1"/>
</dbReference>
<dbReference type="Proteomes" id="UP000694392">
    <property type="component" value="Unplaced"/>
</dbReference>
<dbReference type="Gene3D" id="2.60.40.10">
    <property type="entry name" value="Immunoglobulins"/>
    <property type="match status" value="2"/>
</dbReference>
<accession>A0A8D0HM48</accession>
<dbReference type="PANTHER" id="PTHR15466:SF2">
    <property type="entry name" value="V-SET AND IMMUNOGLOBULIN DOMAIN-CONTAINING PROTEIN 4"/>
    <property type="match status" value="1"/>
</dbReference>
<dbReference type="InterPro" id="IPR003599">
    <property type="entry name" value="Ig_sub"/>
</dbReference>
<dbReference type="GO" id="GO:0043031">
    <property type="term" value="P:negative regulation of macrophage activation"/>
    <property type="evidence" value="ECO:0007669"/>
    <property type="project" value="InterPro"/>
</dbReference>
<reference evidence="4" key="1">
    <citation type="submission" date="2025-08" db="UniProtKB">
        <authorList>
            <consortium name="Ensembl"/>
        </authorList>
    </citation>
    <scope>IDENTIFICATION</scope>
</reference>
<keyword evidence="1" id="KW-0812">Transmembrane</keyword>
<evidence type="ECO:0000313" key="4">
    <source>
        <dbReference type="Ensembl" id="ENSSPUP00000022883.1"/>
    </source>
</evidence>
<dbReference type="SMART" id="SM00409">
    <property type="entry name" value="IG"/>
    <property type="match status" value="2"/>
</dbReference>
<dbReference type="SUPFAM" id="SSF48726">
    <property type="entry name" value="Immunoglobulin"/>
    <property type="match status" value="2"/>
</dbReference>
<protein>
    <recommendedName>
        <fullName evidence="3">Ig-like domain-containing protein</fullName>
    </recommendedName>
</protein>
<sequence>MGRLLWLTMLMNTFTPSIAILSLTVMQEIEGTWKDSTTLPCSYVPDEDFTQETVIWMIERDQSPTTLFRRDGSEDHVYLAVFRNRVSVPKSSQGNASLRIEKLEITDSGQYTCKVIWKAKNNSLISKERSITVRVIKVPVTKPIIKPGKAGLSVPRGARTNLTCSASGSPPITYQWFKGEPRQNSLVPVSSHAVLTFENPQISDAGTYYCEAENQVNGRNVQQSEVVYLMVKAPPSVTEASTTIVLVDETAVTDRITTTLREFRETEPTVGPVSKGRPIVLKALTTVRNVAVPMGHNNANKGHQRTGLPLYIIILIAVLCALLVFAVFAVIFCRRKANKDHIYEVTYHNSMNATRGEPCSGIDSGYVNEEAEAKAVNDYTEDPTKENPYEFVVTQPANEYDTLVKKMELEYEMGEN</sequence>
<dbReference type="Pfam" id="PF13927">
    <property type="entry name" value="Ig_3"/>
    <property type="match status" value="1"/>
</dbReference>
<feature type="chain" id="PRO_5034362858" description="Ig-like domain-containing protein" evidence="2">
    <location>
        <begin position="20"/>
        <end position="416"/>
    </location>
</feature>
<dbReference type="Pfam" id="PF07686">
    <property type="entry name" value="V-set"/>
    <property type="match status" value="1"/>
</dbReference>
<reference evidence="4" key="2">
    <citation type="submission" date="2025-09" db="UniProtKB">
        <authorList>
            <consortium name="Ensembl"/>
        </authorList>
    </citation>
    <scope>IDENTIFICATION</scope>
</reference>
<keyword evidence="5" id="KW-1185">Reference proteome</keyword>
<evidence type="ECO:0000313" key="5">
    <source>
        <dbReference type="Proteomes" id="UP000694392"/>
    </source>
</evidence>
<evidence type="ECO:0000259" key="3">
    <source>
        <dbReference type="PROSITE" id="PS50835"/>
    </source>
</evidence>
<keyword evidence="1" id="KW-0472">Membrane</keyword>
<feature type="domain" description="Ig-like" evidence="3">
    <location>
        <begin position="16"/>
        <end position="132"/>
    </location>
</feature>
<dbReference type="GO" id="GO:0042130">
    <property type="term" value="P:negative regulation of T cell proliferation"/>
    <property type="evidence" value="ECO:0007669"/>
    <property type="project" value="InterPro"/>
</dbReference>
<dbReference type="PROSITE" id="PS50835">
    <property type="entry name" value="IG_LIKE"/>
    <property type="match status" value="2"/>
</dbReference>
<dbReference type="InterPro" id="IPR013783">
    <property type="entry name" value="Ig-like_fold"/>
</dbReference>
<dbReference type="GO" id="GO:0032703">
    <property type="term" value="P:negative regulation of interleukin-2 production"/>
    <property type="evidence" value="ECO:0007669"/>
    <property type="project" value="InterPro"/>
</dbReference>
<feature type="signal peptide" evidence="2">
    <location>
        <begin position="1"/>
        <end position="19"/>
    </location>
</feature>
<organism evidence="4 5">
    <name type="scientific">Sphenodon punctatus</name>
    <name type="common">Tuatara</name>
    <name type="synonym">Hatteria punctata</name>
    <dbReference type="NCBI Taxonomy" id="8508"/>
    <lineage>
        <taxon>Eukaryota</taxon>
        <taxon>Metazoa</taxon>
        <taxon>Chordata</taxon>
        <taxon>Craniata</taxon>
        <taxon>Vertebrata</taxon>
        <taxon>Euteleostomi</taxon>
        <taxon>Lepidosauria</taxon>
        <taxon>Sphenodontia</taxon>
        <taxon>Sphenodontidae</taxon>
        <taxon>Sphenodon</taxon>
    </lineage>
</organism>
<keyword evidence="1" id="KW-1133">Transmembrane helix</keyword>
<dbReference type="PANTHER" id="PTHR15466">
    <property type="entry name" value="V-SET AND IMMUNOGLOBULIN DOMAIN CONTAINING 4"/>
    <property type="match status" value="1"/>
</dbReference>
<feature type="transmembrane region" description="Helical" evidence="1">
    <location>
        <begin position="308"/>
        <end position="333"/>
    </location>
</feature>
<dbReference type="InterPro" id="IPR039939">
    <property type="entry name" value="VSIG4"/>
</dbReference>
<dbReference type="InterPro" id="IPR036179">
    <property type="entry name" value="Ig-like_dom_sf"/>
</dbReference>